<evidence type="ECO:0000256" key="1">
    <source>
        <dbReference type="SAM" id="MobiDB-lite"/>
    </source>
</evidence>
<dbReference type="InterPro" id="IPR011935">
    <property type="entry name" value="CHP02231"/>
</dbReference>
<dbReference type="PANTHER" id="PTHR31005">
    <property type="entry name" value="DUF4139 DOMAIN-CONTAINING PROTEIN"/>
    <property type="match status" value="1"/>
</dbReference>
<dbReference type="InterPro" id="IPR037291">
    <property type="entry name" value="DUF4139"/>
</dbReference>
<accession>A0A6A6UKV5</accession>
<evidence type="ECO:0000259" key="2">
    <source>
        <dbReference type="Pfam" id="PF13598"/>
    </source>
</evidence>
<feature type="domain" description="DUF4140" evidence="3">
    <location>
        <begin position="21"/>
        <end position="133"/>
    </location>
</feature>
<feature type="domain" description="DUF4139" evidence="2">
    <location>
        <begin position="307"/>
        <end position="744"/>
    </location>
</feature>
<keyword evidence="5" id="KW-1185">Reference proteome</keyword>
<sequence>MAEENIPSQSFNIRELSTKTVTLYPARAHVVREIPSIALQPGQNEIEIYGLAETIDEQSLQIEGTGNGEATITDITVEKVINKIAFDDVCGPPEELDDDDLESDYSDSDDDADDVKISRQERNRLNKAIETQADLETSCSVQLYQLEQFTKTITNEFSDAKKLEEALHVYESERSRLHLGKTNAGIEIEKLTKQKSKVEWRLKRAEKAEKEKNKEAVQAKDLARRKKLREREQRHKEIEKVRSERATFWPAYVYRVVVRLETAMFTPGPSRRSSIGSITLSKEVPESSETPEKSEGKVTTSPNEISLSLSYVTTGAFWLPWYDLSINSVKKTASIVYRAEVRNATSETWTDAKVILSTSQTSYSGLDDKAPTMHPWQVALSRYNPDNDGIFSKAEISATQAKIQKEISSQAKAYAHAAPQQNRHVRSSVASHQLGGNRMQMIASAPNVELHRGISSARKSKKASILPSFGAARSAPPGAAPAASNVQEYAYAGYDPTIEDCGESLDALAPTALDFEESAWEDYGLTATYDLPGTRTLAPSTLARRYKIATLNATSIALSHIAIPKLRAAAFLRAKLKNPSSSVTLLKGTAGITLDGSFLGTHALARVSPNQAFTIPLGVDPAIHISYPKPTLHRSTQGIFNKERAHVFSRSIFVTNTRPAPVELLVLDQVPLSQDERLRIDIVSPRGLIKEGDVVKTGAPAHEARKAWGKARATLKKDGEVAWTVEIEKSQAAVLKFEYEAKMPGTENMINS</sequence>
<dbReference type="AlphaFoldDB" id="A0A6A6UKV5"/>
<dbReference type="PANTHER" id="PTHR31005:SF8">
    <property type="entry name" value="DUF4139 DOMAIN-CONTAINING PROTEIN"/>
    <property type="match status" value="1"/>
</dbReference>
<feature type="region of interest" description="Disordered" evidence="1">
    <location>
        <begin position="211"/>
        <end position="234"/>
    </location>
</feature>
<feature type="region of interest" description="Disordered" evidence="1">
    <location>
        <begin position="90"/>
        <end position="113"/>
    </location>
</feature>
<feature type="compositionally biased region" description="Basic and acidic residues" evidence="1">
    <location>
        <begin position="211"/>
        <end position="222"/>
    </location>
</feature>
<evidence type="ECO:0000259" key="3">
    <source>
        <dbReference type="Pfam" id="PF13600"/>
    </source>
</evidence>
<evidence type="ECO:0000313" key="5">
    <source>
        <dbReference type="Proteomes" id="UP000799302"/>
    </source>
</evidence>
<protein>
    <recommendedName>
        <fullName evidence="6">DUF4139 domain-containing protein</fullName>
    </recommendedName>
</protein>
<gene>
    <name evidence="4" type="ORF">BT63DRAFT_188208</name>
</gene>
<organism evidence="4 5">
    <name type="scientific">Microthyrium microscopicum</name>
    <dbReference type="NCBI Taxonomy" id="703497"/>
    <lineage>
        <taxon>Eukaryota</taxon>
        <taxon>Fungi</taxon>
        <taxon>Dikarya</taxon>
        <taxon>Ascomycota</taxon>
        <taxon>Pezizomycotina</taxon>
        <taxon>Dothideomycetes</taxon>
        <taxon>Dothideomycetes incertae sedis</taxon>
        <taxon>Microthyriales</taxon>
        <taxon>Microthyriaceae</taxon>
        <taxon>Microthyrium</taxon>
    </lineage>
</organism>
<dbReference type="EMBL" id="MU004232">
    <property type="protein sequence ID" value="KAF2672103.1"/>
    <property type="molecule type" value="Genomic_DNA"/>
</dbReference>
<feature type="compositionally biased region" description="Acidic residues" evidence="1">
    <location>
        <begin position="94"/>
        <end position="113"/>
    </location>
</feature>
<dbReference type="Proteomes" id="UP000799302">
    <property type="component" value="Unassembled WGS sequence"/>
</dbReference>
<name>A0A6A6UKV5_9PEZI</name>
<proteinExistence type="predicted"/>
<evidence type="ECO:0000313" key="4">
    <source>
        <dbReference type="EMBL" id="KAF2672103.1"/>
    </source>
</evidence>
<reference evidence="4" key="1">
    <citation type="journal article" date="2020" name="Stud. Mycol.">
        <title>101 Dothideomycetes genomes: a test case for predicting lifestyles and emergence of pathogens.</title>
        <authorList>
            <person name="Haridas S."/>
            <person name="Albert R."/>
            <person name="Binder M."/>
            <person name="Bloem J."/>
            <person name="Labutti K."/>
            <person name="Salamov A."/>
            <person name="Andreopoulos B."/>
            <person name="Baker S."/>
            <person name="Barry K."/>
            <person name="Bills G."/>
            <person name="Bluhm B."/>
            <person name="Cannon C."/>
            <person name="Castanera R."/>
            <person name="Culley D."/>
            <person name="Daum C."/>
            <person name="Ezra D."/>
            <person name="Gonzalez J."/>
            <person name="Henrissat B."/>
            <person name="Kuo A."/>
            <person name="Liang C."/>
            <person name="Lipzen A."/>
            <person name="Lutzoni F."/>
            <person name="Magnuson J."/>
            <person name="Mondo S."/>
            <person name="Nolan M."/>
            <person name="Ohm R."/>
            <person name="Pangilinan J."/>
            <person name="Park H.-J."/>
            <person name="Ramirez L."/>
            <person name="Alfaro M."/>
            <person name="Sun H."/>
            <person name="Tritt A."/>
            <person name="Yoshinaga Y."/>
            <person name="Zwiers L.-H."/>
            <person name="Turgeon B."/>
            <person name="Goodwin S."/>
            <person name="Spatafora J."/>
            <person name="Crous P."/>
            <person name="Grigoriev I."/>
        </authorList>
    </citation>
    <scope>NUCLEOTIDE SEQUENCE</scope>
    <source>
        <strain evidence="4">CBS 115976</strain>
    </source>
</reference>
<evidence type="ECO:0008006" key="6">
    <source>
        <dbReference type="Google" id="ProtNLM"/>
    </source>
</evidence>
<dbReference type="InterPro" id="IPR025554">
    <property type="entry name" value="DUF4140"/>
</dbReference>
<dbReference type="Pfam" id="PF13598">
    <property type="entry name" value="DUF4139"/>
    <property type="match status" value="1"/>
</dbReference>
<dbReference type="OrthoDB" id="10068793at2759"/>
<feature type="region of interest" description="Disordered" evidence="1">
    <location>
        <begin position="267"/>
        <end position="300"/>
    </location>
</feature>
<feature type="compositionally biased region" description="Polar residues" evidence="1">
    <location>
        <begin position="271"/>
        <end position="280"/>
    </location>
</feature>
<dbReference type="Pfam" id="PF13600">
    <property type="entry name" value="DUF4140"/>
    <property type="match status" value="1"/>
</dbReference>